<keyword evidence="2 6" id="KW-0863">Zinc-finger</keyword>
<evidence type="ECO:0000256" key="3">
    <source>
        <dbReference type="ARBA" id="ARBA00022833"/>
    </source>
</evidence>
<dbReference type="OrthoDB" id="787137at2759"/>
<feature type="compositionally biased region" description="Polar residues" evidence="7">
    <location>
        <begin position="846"/>
        <end position="858"/>
    </location>
</feature>
<dbReference type="OMA" id="CVEGQQD"/>
<feature type="region of interest" description="Disordered" evidence="7">
    <location>
        <begin position="1395"/>
        <end position="1445"/>
    </location>
</feature>
<feature type="compositionally biased region" description="Polar residues" evidence="7">
    <location>
        <begin position="906"/>
        <end position="935"/>
    </location>
</feature>
<feature type="compositionally biased region" description="Polar residues" evidence="7">
    <location>
        <begin position="1403"/>
        <end position="1435"/>
    </location>
</feature>
<proteinExistence type="predicted"/>
<dbReference type="GeneID" id="104606480"/>
<feature type="compositionally biased region" description="Basic and acidic residues" evidence="7">
    <location>
        <begin position="368"/>
        <end position="396"/>
    </location>
</feature>
<feature type="region of interest" description="Disordered" evidence="7">
    <location>
        <begin position="633"/>
        <end position="666"/>
    </location>
</feature>
<keyword evidence="4" id="KW-0805">Transcription regulation</keyword>
<dbReference type="InterPro" id="IPR013083">
    <property type="entry name" value="Znf_RING/FYVE/PHD"/>
</dbReference>
<dbReference type="RefSeq" id="XP_010270004.1">
    <property type="nucleotide sequence ID" value="XM_010271702.2"/>
</dbReference>
<organism evidence="9 10">
    <name type="scientific">Nelumbo nucifera</name>
    <name type="common">Sacred lotus</name>
    <dbReference type="NCBI Taxonomy" id="4432"/>
    <lineage>
        <taxon>Eukaryota</taxon>
        <taxon>Viridiplantae</taxon>
        <taxon>Streptophyta</taxon>
        <taxon>Embryophyta</taxon>
        <taxon>Tracheophyta</taxon>
        <taxon>Spermatophyta</taxon>
        <taxon>Magnoliopsida</taxon>
        <taxon>Proteales</taxon>
        <taxon>Nelumbonaceae</taxon>
        <taxon>Nelumbo</taxon>
    </lineage>
</organism>
<name>A0A1U8B2W4_NELNU</name>
<sequence length="1792" mass="195327">MTRRKERILKELYDITEKIAEPEITPVLKGSCRIQGPVDDADHDIQMNTGSSQVERGFSMHYVSGKVNVRAESGICNVCATPCSSCMHFNRAASFMGSKSEFSDETSQGKAASRCSLNDANVPHPSKSRACSDGQPTFSETSNLLSASSSHDSISENAESKATLKTFDASDASEDVEMLPKLSSGGTGGEDQPISKVQWISQTAVTSLQGCLASDLGQRTYSNQFEEQKGLECHGDNISCVSGANEANVAVVDLNVDINRKNLPCNLASVSSSSPGGTDITLSAQNTSSCIDDLNCKIEESRNNSRWPSTVAIESLYKRSTNAATPPVLTPKPEPLDIPSSKDVYPIRVSRKVQSPYSHSQNGNSVSHDTDGKDLEEDSSSHHREEPSECSTEHVKSSLGQVVESNSATGKTVPLKCAKIVPQLENGKASLSRSNSCGASMKVHPCLESEPALVNGDPSTETINCFVKNEQVDKPCALAKVADMLEPPLQSEPVDESDGSDIVEDDVKVCDICGDAGREDLLAFCSRCSDGAEHTYCMRLMLDKVPEGDWMCEECKLKEDTEKQKQDEVETTSGFSKEPYLSERSQNSGGASTVSSKMMMKVELKAPDSEGNRSAKVISSSLLSVKRHLDNSEVASAEKRQAFDTSVGSPKASSPSKKPLLSRESSFKSLDKGKVKTIHKVASFGSHFANNSHEIAHSPTTTGPNPSRIQSRLQSPRGTLLKSKSFNMLNLKSKVKLVQEDVSQKKKVAGNCVIGDMKKEGLVRTLGKSMSFKSENLGCLNVTESKVKILSPNLSRVEELKGLKQAKEQNLIERKNSFKSDRPLVSSPRAVSSMSTLKNDQKINSRAENASFLSSATNFRDPKPAQADGKLKTSSKPANLANKGSDIRNALAASNEVKRQSVVGALSSNGRCSSTEQKPSQVSPKDEPTSSSSVSADRACGKHDTLLQDGLPQSRESLNQGAKSREPPHLGHSRQSISVGGQSARCQKCKGMGHVAQSCPVSNSRVSVLEASAEKISKEMMDKSCKLKEAVEPKILKRPGICRKNRSPEQLDELSMSSTDLSTEVSKDQLSASSSCLRNNSSQGTSDGQEIVRNSAADISRITTVDNVKQYAIHLREEIISPQAGESDPSFSVDANKTSSSIRNLPFLESSVAAPSGISVIPEHDFLWQGCFEVQRNGILPDLCDGIQAHLSTCASPKVPEVVKKFPSKVLLEEVPCLSTWPRQFDDNHATEDNVALYFFAKDIESYERYYKCLVDKMIRNDLALKGNFDGTELLIFPSNKLPDKSQRWNMLFFLWGVFRGRRPNCLEQTPGPQKKVSQANLDTVFAHQNLPASVQPVHKQLHLPGQMEDLSASNKSFCGPEADKSTASVELPFLSSGRLDGDCEPNISSLDHKYTSSHKNFDQQGSGLDNNSMSRIHTGDEQLSTKSNSNTLKEQTNKEGMQEGKIQTCTQATTQNGNLYKGKSVPVELNNSLDRQDDSSCSLKTPPFSTSLSQGFGVVGGTDKQKIPERMQDEIRDEMKIQKEMMSPDGLMDIGTALKRTLKSESLDKGNCNWESNSRKRLHMDSALMIQQVSGETSSSRSRATLWMGEDHLLVGGESEMKKIKRCSSVVYGCNSSSEQNSFNERFPPQVHDVASGFPINEQQQYGEPYERMENLRTTERHFFPLDLGSVKDCKPRDTSVSSQILSSNNEDLLGSEAPNLELALGAERRPPKQGMLPWLVGTADKRNTRDPVANKKVDDDGVSASLSLSLAFPFSSKEHTVKPVSITEQLLPEAHRVNTSLFLFGGFSDN</sequence>
<dbReference type="Gene3D" id="3.30.40.10">
    <property type="entry name" value="Zinc/RING finger domain, C3HC4 (zinc finger)"/>
    <property type="match status" value="1"/>
</dbReference>
<dbReference type="SUPFAM" id="SSF57903">
    <property type="entry name" value="FYVE/PHD zinc finger"/>
    <property type="match status" value="1"/>
</dbReference>
<feature type="region of interest" description="Disordered" evidence="7">
    <location>
        <begin position="323"/>
        <end position="407"/>
    </location>
</feature>
<evidence type="ECO:0000256" key="6">
    <source>
        <dbReference type="PROSITE-ProRule" id="PRU00146"/>
    </source>
</evidence>
<feature type="compositionally biased region" description="Basic and acidic residues" evidence="7">
    <location>
        <begin position="633"/>
        <end position="642"/>
    </location>
</feature>
<feature type="region of interest" description="Disordered" evidence="7">
    <location>
        <begin position="561"/>
        <end position="595"/>
    </location>
</feature>
<protein>
    <submittedName>
        <fullName evidence="10 11">Uncharacterized protein LOC104606480 isoform X1</fullName>
    </submittedName>
</protein>
<evidence type="ECO:0000313" key="9">
    <source>
        <dbReference type="Proteomes" id="UP000189703"/>
    </source>
</evidence>
<dbReference type="eggNOG" id="ENOG502QR3S">
    <property type="taxonomic scope" value="Eukaryota"/>
</dbReference>
<keyword evidence="5" id="KW-0804">Transcription</keyword>
<evidence type="ECO:0000313" key="11">
    <source>
        <dbReference type="RefSeq" id="XP_010270006.1"/>
    </source>
</evidence>
<gene>
    <name evidence="10 11" type="primary">LOC104606480</name>
</gene>
<feature type="compositionally biased region" description="Low complexity" evidence="7">
    <location>
        <begin position="646"/>
        <end position="664"/>
    </location>
</feature>
<feature type="compositionally biased region" description="Low complexity" evidence="7">
    <location>
        <begin position="139"/>
        <end position="157"/>
    </location>
</feature>
<dbReference type="SMART" id="SM00249">
    <property type="entry name" value="PHD"/>
    <property type="match status" value="1"/>
</dbReference>
<feature type="region of interest" description="Disordered" evidence="7">
    <location>
        <begin position="906"/>
        <end position="979"/>
    </location>
</feature>
<keyword evidence="3" id="KW-0862">Zinc</keyword>
<dbReference type="InterPro" id="IPR011011">
    <property type="entry name" value="Znf_FYVE_PHD"/>
</dbReference>
<reference evidence="10 11" key="1">
    <citation type="submission" date="2025-04" db="UniProtKB">
        <authorList>
            <consortium name="RefSeq"/>
        </authorList>
    </citation>
    <scope>IDENTIFICATION</scope>
</reference>
<feature type="compositionally biased region" description="Polar residues" evidence="7">
    <location>
        <begin position="583"/>
        <end position="595"/>
    </location>
</feature>
<dbReference type="Pfam" id="PF23121">
    <property type="entry name" value="SPOC_AIPP2"/>
    <property type="match status" value="1"/>
</dbReference>
<feature type="region of interest" description="Disordered" evidence="7">
    <location>
        <begin position="113"/>
        <end position="169"/>
    </location>
</feature>
<dbReference type="InterPro" id="IPR056280">
    <property type="entry name" value="AIPP2-like_SPOC"/>
</dbReference>
<keyword evidence="1" id="KW-0479">Metal-binding</keyword>
<dbReference type="KEGG" id="nnu:104606480"/>
<evidence type="ECO:0000256" key="5">
    <source>
        <dbReference type="ARBA" id="ARBA00023163"/>
    </source>
</evidence>
<dbReference type="RefSeq" id="XP_010270006.1">
    <property type="nucleotide sequence ID" value="XM_010271704.2"/>
</dbReference>
<dbReference type="PROSITE" id="PS50016">
    <property type="entry name" value="ZF_PHD_2"/>
    <property type="match status" value="1"/>
</dbReference>
<feature type="region of interest" description="Disordered" evidence="7">
    <location>
        <begin position="819"/>
        <end position="884"/>
    </location>
</feature>
<keyword evidence="9" id="KW-1185">Reference proteome</keyword>
<dbReference type="PANTHER" id="PTHR33304:SF9">
    <property type="entry name" value="RING_FYVE_PHD ZINC FINGER SUPERFAMILY PROTEIN"/>
    <property type="match status" value="1"/>
</dbReference>
<evidence type="ECO:0000256" key="7">
    <source>
        <dbReference type="SAM" id="MobiDB-lite"/>
    </source>
</evidence>
<evidence type="ECO:0000313" key="10">
    <source>
        <dbReference type="RefSeq" id="XP_010270004.1"/>
    </source>
</evidence>
<feature type="compositionally biased region" description="Polar residues" evidence="7">
    <location>
        <begin position="352"/>
        <end position="367"/>
    </location>
</feature>
<dbReference type="Proteomes" id="UP000189703">
    <property type="component" value="Unplaced"/>
</dbReference>
<dbReference type="GO" id="GO:0140566">
    <property type="term" value="F:histone reader activity"/>
    <property type="evidence" value="ECO:0007669"/>
    <property type="project" value="InterPro"/>
</dbReference>
<feature type="compositionally biased region" description="Polar residues" evidence="7">
    <location>
        <begin position="1055"/>
        <end position="1064"/>
    </location>
</feature>
<evidence type="ECO:0000256" key="4">
    <source>
        <dbReference type="ARBA" id="ARBA00023015"/>
    </source>
</evidence>
<dbReference type="PANTHER" id="PTHR33304">
    <property type="match status" value="1"/>
</dbReference>
<dbReference type="InterPro" id="IPR001965">
    <property type="entry name" value="Znf_PHD"/>
</dbReference>
<accession>A0A1U8B2W4</accession>
<feature type="compositionally biased region" description="Polar residues" evidence="7">
    <location>
        <begin position="829"/>
        <end position="838"/>
    </location>
</feature>
<feature type="domain" description="PHD-type" evidence="8">
    <location>
        <begin position="507"/>
        <end position="558"/>
    </location>
</feature>
<dbReference type="GO" id="GO:0008270">
    <property type="term" value="F:zinc ion binding"/>
    <property type="evidence" value="ECO:0007669"/>
    <property type="project" value="UniProtKB-KW"/>
</dbReference>
<evidence type="ECO:0000256" key="2">
    <source>
        <dbReference type="ARBA" id="ARBA00022771"/>
    </source>
</evidence>
<dbReference type="GO" id="GO:0034244">
    <property type="term" value="P:negative regulation of transcription elongation by RNA polymerase II"/>
    <property type="evidence" value="ECO:0007669"/>
    <property type="project" value="InterPro"/>
</dbReference>
<evidence type="ECO:0000256" key="1">
    <source>
        <dbReference type="ARBA" id="ARBA00022723"/>
    </source>
</evidence>
<evidence type="ECO:0000259" key="8">
    <source>
        <dbReference type="PROSITE" id="PS50016"/>
    </source>
</evidence>
<feature type="region of interest" description="Disordered" evidence="7">
    <location>
        <begin position="689"/>
        <end position="712"/>
    </location>
</feature>
<feature type="compositionally biased region" description="Polar residues" evidence="7">
    <location>
        <begin position="398"/>
        <end position="407"/>
    </location>
</feature>
<dbReference type="STRING" id="4432.A0A1U8B2W4"/>
<dbReference type="InterPro" id="IPR019787">
    <property type="entry name" value="Znf_PHD-finger"/>
</dbReference>
<feature type="region of interest" description="Disordered" evidence="7">
    <location>
        <begin position="1041"/>
        <end position="1065"/>
    </location>
</feature>
<dbReference type="InterPro" id="IPR049914">
    <property type="entry name" value="PHD1-3/5-6"/>
</dbReference>